<name>M1LRR6_9PROT</name>
<evidence type="ECO:0000256" key="1">
    <source>
        <dbReference type="ARBA" id="ARBA00022977"/>
    </source>
</evidence>
<dbReference type="PANTHER" id="PTHR30270:SF0">
    <property type="entry name" value="THIAMINE-MONOPHOSPHATE KINASE"/>
    <property type="match status" value="1"/>
</dbReference>
<feature type="binding site" evidence="2">
    <location>
        <position position="315"/>
    </location>
    <ligand>
        <name>substrate</name>
    </ligand>
</feature>
<dbReference type="KEGG" id="kde:CDSE_0518"/>
<feature type="binding site" evidence="2">
    <location>
        <position position="25"/>
    </location>
    <ligand>
        <name>Mg(2+)</name>
        <dbReference type="ChEBI" id="CHEBI:18420"/>
        <label>3</label>
    </ligand>
</feature>
<evidence type="ECO:0000313" key="4">
    <source>
        <dbReference type="EMBL" id="AGF46831.1"/>
    </source>
</evidence>
<dbReference type="SUPFAM" id="SSF56042">
    <property type="entry name" value="PurM C-terminal domain-like"/>
    <property type="match status" value="1"/>
</dbReference>
<gene>
    <name evidence="2" type="primary">thiL</name>
    <name evidence="4" type="ORF">CDSE_0518</name>
</gene>
<feature type="binding site" evidence="2">
    <location>
        <position position="143"/>
    </location>
    <ligand>
        <name>ATP</name>
        <dbReference type="ChEBI" id="CHEBI:30616"/>
    </ligand>
</feature>
<comment type="catalytic activity">
    <reaction evidence="2">
        <text>thiamine phosphate + ATP = thiamine diphosphate + ADP</text>
        <dbReference type="Rhea" id="RHEA:15913"/>
        <dbReference type="ChEBI" id="CHEBI:30616"/>
        <dbReference type="ChEBI" id="CHEBI:37575"/>
        <dbReference type="ChEBI" id="CHEBI:58937"/>
        <dbReference type="ChEBI" id="CHEBI:456216"/>
        <dbReference type="EC" id="2.7.4.16"/>
    </reaction>
</comment>
<comment type="similarity">
    <text evidence="2">Belongs to the thiamine-monophosphate kinase family.</text>
</comment>
<dbReference type="EMBL" id="CP003803">
    <property type="protein sequence ID" value="AGF46831.1"/>
    <property type="molecule type" value="Genomic_DNA"/>
</dbReference>
<dbReference type="PANTHER" id="PTHR30270">
    <property type="entry name" value="THIAMINE-MONOPHOSPHATE KINASE"/>
    <property type="match status" value="1"/>
</dbReference>
<protein>
    <recommendedName>
        <fullName evidence="2">Thiamine-monophosphate kinase</fullName>
        <shortName evidence="2">TMP kinase</shortName>
        <shortName evidence="2">Thiamine-phosphate kinase</shortName>
        <ecNumber evidence="2">2.7.4.16</ecNumber>
    </recommendedName>
</protein>
<proteinExistence type="inferred from homology"/>
<feature type="domain" description="PurM-like N-terminal" evidence="3">
    <location>
        <begin position="23"/>
        <end position="135"/>
    </location>
</feature>
<feature type="binding site" evidence="2">
    <location>
        <position position="70"/>
    </location>
    <ligand>
        <name>Mg(2+)</name>
        <dbReference type="ChEBI" id="CHEBI:18420"/>
        <label>3</label>
    </ligand>
</feature>
<keyword evidence="2" id="KW-0479">Metal-binding</keyword>
<dbReference type="RefSeq" id="WP_015396242.1">
    <property type="nucleotide sequence ID" value="NC_020294.1"/>
</dbReference>
<keyword evidence="2" id="KW-0067">ATP-binding</keyword>
<dbReference type="InterPro" id="IPR006283">
    <property type="entry name" value="ThiL-like"/>
</dbReference>
<comment type="miscellaneous">
    <text evidence="2">Reaction mechanism of ThiL seems to utilize a direct, inline transfer of the gamma-phosphate of ATP to TMP rather than a phosphorylated enzyme intermediate.</text>
</comment>
<dbReference type="GO" id="GO:0009228">
    <property type="term" value="P:thiamine biosynthetic process"/>
    <property type="evidence" value="ECO:0007669"/>
    <property type="project" value="UniProtKB-KW"/>
</dbReference>
<feature type="binding site" evidence="2">
    <location>
        <position position="117"/>
    </location>
    <ligand>
        <name>Mg(2+)</name>
        <dbReference type="ChEBI" id="CHEBI:18420"/>
        <label>1</label>
    </ligand>
</feature>
<feature type="binding site" evidence="2">
    <location>
        <position position="49"/>
    </location>
    <ligand>
        <name>substrate</name>
    </ligand>
</feature>
<feature type="binding site" evidence="2">
    <location>
        <position position="259"/>
    </location>
    <ligand>
        <name>substrate</name>
    </ligand>
</feature>
<dbReference type="NCBIfam" id="TIGR01379">
    <property type="entry name" value="thiL"/>
    <property type="match status" value="1"/>
</dbReference>
<organism evidence="4 5">
    <name type="scientific">Candidatus Kinetoplastidibacterium desouzai TCC079E</name>
    <dbReference type="NCBI Taxonomy" id="1208919"/>
    <lineage>
        <taxon>Bacteria</taxon>
        <taxon>Pseudomonadati</taxon>
        <taxon>Pseudomonadota</taxon>
        <taxon>Betaproteobacteria</taxon>
        <taxon>Candidatus Kinetoplastidibacterium</taxon>
    </lineage>
</organism>
<reference evidence="4 5" key="1">
    <citation type="journal article" date="2013" name="Genome Biol. Evol.">
        <title>Genome evolution and phylogenomic analysis of candidatus kinetoplastibacterium, the betaproteobacterial endosymbionts of strigomonas and angomonas.</title>
        <authorList>
            <person name="Alves J.M."/>
            <person name="Serrano M.G."/>
            <person name="Maia da Silva F."/>
            <person name="Voegtly L.J."/>
            <person name="Matveyev A.V."/>
            <person name="Teixeira M.M."/>
            <person name="Camargo E.P."/>
            <person name="Buck G.A."/>
        </authorList>
    </citation>
    <scope>NUCLEOTIDE SEQUENCE [LARGE SCALE GENOMIC DNA]</scope>
    <source>
        <strain evidence="4 5">TCC079E</strain>
    </source>
</reference>
<dbReference type="EC" id="2.7.4.16" evidence="2"/>
<dbReference type="UniPathway" id="UPA00060">
    <property type="reaction ID" value="UER00142"/>
</dbReference>
<comment type="pathway">
    <text evidence="2">Cofactor biosynthesis; thiamine diphosphate biosynthesis; thiamine diphosphate from thiamine phosphate: step 1/1.</text>
</comment>
<dbReference type="PATRIC" id="fig|1208919.3.peg.269"/>
<feature type="binding site" evidence="2">
    <location>
        <position position="211"/>
    </location>
    <ligand>
        <name>Mg(2+)</name>
        <dbReference type="ChEBI" id="CHEBI:18420"/>
        <label>5</label>
    </ligand>
</feature>
<dbReference type="Gene3D" id="3.30.1330.10">
    <property type="entry name" value="PurM-like, N-terminal domain"/>
    <property type="match status" value="1"/>
</dbReference>
<feature type="binding site" evidence="2">
    <location>
        <begin position="116"/>
        <end position="117"/>
    </location>
    <ligand>
        <name>ATP</name>
        <dbReference type="ChEBI" id="CHEBI:30616"/>
    </ligand>
</feature>
<dbReference type="GO" id="GO:0005524">
    <property type="term" value="F:ATP binding"/>
    <property type="evidence" value="ECO:0007669"/>
    <property type="project" value="UniProtKB-UniRule"/>
</dbReference>
<dbReference type="HAMAP" id="MF_02128">
    <property type="entry name" value="TMP_kinase"/>
    <property type="match status" value="1"/>
</dbReference>
<dbReference type="CDD" id="cd02194">
    <property type="entry name" value="ThiL"/>
    <property type="match status" value="1"/>
</dbReference>
<feature type="binding site" evidence="2">
    <location>
        <position position="70"/>
    </location>
    <ligand>
        <name>Mg(2+)</name>
        <dbReference type="ChEBI" id="CHEBI:18420"/>
        <label>2</label>
    </ligand>
</feature>
<dbReference type="eggNOG" id="COG0611">
    <property type="taxonomic scope" value="Bacteria"/>
</dbReference>
<keyword evidence="2 4" id="KW-0808">Transferase</keyword>
<dbReference type="GO" id="GO:0009229">
    <property type="term" value="P:thiamine diphosphate biosynthetic process"/>
    <property type="evidence" value="ECO:0007669"/>
    <property type="project" value="UniProtKB-UniRule"/>
</dbReference>
<comment type="function">
    <text evidence="2">Catalyzes the ATP-dependent phosphorylation of thiamine-monophosphate (TMP) to form thiamine-pyrophosphate (TPP), the active form of vitamin B1.</text>
</comment>
<keyword evidence="1 2" id="KW-0784">Thiamine biosynthesis</keyword>
<comment type="caution">
    <text evidence="2">Lacks conserved residue(s) required for the propagation of feature annotation.</text>
</comment>
<dbReference type="HOGENOM" id="CLU_046964_3_0_4"/>
<feature type="binding site" evidence="2">
    <location>
        <position position="42"/>
    </location>
    <ligand>
        <name>Mg(2+)</name>
        <dbReference type="ChEBI" id="CHEBI:18420"/>
        <label>1</label>
    </ligand>
</feature>
<keyword evidence="2 4" id="KW-0418">Kinase</keyword>
<feature type="binding site" evidence="2">
    <location>
        <position position="42"/>
    </location>
    <ligand>
        <name>Mg(2+)</name>
        <dbReference type="ChEBI" id="CHEBI:18420"/>
        <label>2</label>
    </ligand>
</feature>
<dbReference type="Pfam" id="PF00586">
    <property type="entry name" value="AIRS"/>
    <property type="match status" value="1"/>
</dbReference>
<dbReference type="GO" id="GO:0009030">
    <property type="term" value="F:thiamine-phosphate kinase activity"/>
    <property type="evidence" value="ECO:0007669"/>
    <property type="project" value="UniProtKB-UniRule"/>
</dbReference>
<dbReference type="AlphaFoldDB" id="M1LRR6"/>
<feature type="binding site" evidence="2">
    <location>
        <position position="208"/>
    </location>
    <ligand>
        <name>Mg(2+)</name>
        <dbReference type="ChEBI" id="CHEBI:18420"/>
        <label>3</label>
    </ligand>
</feature>
<dbReference type="Proteomes" id="UP000011547">
    <property type="component" value="Chromosome"/>
</dbReference>
<keyword evidence="2" id="KW-0460">Magnesium</keyword>
<dbReference type="OrthoDB" id="9802811at2"/>
<feature type="binding site" evidence="2">
    <location>
        <position position="25"/>
    </location>
    <ligand>
        <name>Mg(2+)</name>
        <dbReference type="ChEBI" id="CHEBI:18420"/>
        <label>4</label>
    </ligand>
</feature>
<feature type="binding site" evidence="2">
    <location>
        <position position="70"/>
    </location>
    <ligand>
        <name>Mg(2+)</name>
        <dbReference type="ChEBI" id="CHEBI:18420"/>
        <label>4</label>
    </ligand>
</feature>
<accession>M1LRR6</accession>
<keyword evidence="5" id="KW-1185">Reference proteome</keyword>
<dbReference type="InterPro" id="IPR036676">
    <property type="entry name" value="PurM-like_C_sf"/>
</dbReference>
<feature type="binding site" evidence="2">
    <location>
        <position position="210"/>
    </location>
    <ligand>
        <name>ATP</name>
        <dbReference type="ChEBI" id="CHEBI:30616"/>
    </ligand>
</feature>
<dbReference type="STRING" id="1208919.CDSE_0518"/>
<dbReference type="InterPro" id="IPR016188">
    <property type="entry name" value="PurM-like_N"/>
</dbReference>
<feature type="binding site" evidence="2">
    <location>
        <position position="40"/>
    </location>
    <ligand>
        <name>Mg(2+)</name>
        <dbReference type="ChEBI" id="CHEBI:18420"/>
        <label>4</label>
    </ligand>
</feature>
<sequence length="318" mass="34524">MSEFDIIKKYFSRPVKQDMLGVGDDCALFSAANGFDIAVSKDLLIEDIHFFHDVDPISLGHKSLTVSLSDLAAMGASPLACLLGIAMPVANEKWLAKFSEGFYNLSNCVGCPLIGGDTVRSQQGIIISITVLGQVPFGQAIRRDGAQIDDEIWVSGDLGSADIACRIISSKIENNKFLLSRTINSLEWPNARLNLGHSLRGVANSAIDISDGLIQDLTHILNASNLGAFVYYDNLPFDNFLLDSLSKDDIKKSILNGGDVYELCFTAPKCQHNNIINISKELNIKLSLIGGIVSKRGLDIIYNDGSILDNIPSGFSHF</sequence>
<dbReference type="PIRSF" id="PIRSF005303">
    <property type="entry name" value="Thiam_monoph_kin"/>
    <property type="match status" value="1"/>
</dbReference>
<evidence type="ECO:0000256" key="2">
    <source>
        <dbReference type="HAMAP-Rule" id="MF_02128"/>
    </source>
</evidence>
<dbReference type="Gene3D" id="3.90.650.10">
    <property type="entry name" value="PurM-like C-terminal domain"/>
    <property type="match status" value="1"/>
</dbReference>
<evidence type="ECO:0000259" key="3">
    <source>
        <dbReference type="Pfam" id="PF00586"/>
    </source>
</evidence>
<evidence type="ECO:0000313" key="5">
    <source>
        <dbReference type="Proteomes" id="UP000011547"/>
    </source>
</evidence>
<dbReference type="SUPFAM" id="SSF55326">
    <property type="entry name" value="PurM N-terminal domain-like"/>
    <property type="match status" value="1"/>
</dbReference>
<dbReference type="InterPro" id="IPR036921">
    <property type="entry name" value="PurM-like_N_sf"/>
</dbReference>
<dbReference type="GO" id="GO:0000287">
    <property type="term" value="F:magnesium ion binding"/>
    <property type="evidence" value="ECO:0007669"/>
    <property type="project" value="UniProtKB-UniRule"/>
</dbReference>
<keyword evidence="2" id="KW-0547">Nucleotide-binding</keyword>